<dbReference type="PROSITE" id="PS01124">
    <property type="entry name" value="HTH_ARAC_FAMILY_2"/>
    <property type="match status" value="1"/>
</dbReference>
<evidence type="ECO:0000256" key="2">
    <source>
        <dbReference type="ARBA" id="ARBA00023125"/>
    </source>
</evidence>
<evidence type="ECO:0000313" key="6">
    <source>
        <dbReference type="Proteomes" id="UP000247540"/>
    </source>
</evidence>
<evidence type="ECO:0000256" key="1">
    <source>
        <dbReference type="ARBA" id="ARBA00023015"/>
    </source>
</evidence>
<keyword evidence="2" id="KW-0238">DNA-binding</keyword>
<dbReference type="GO" id="GO:0043565">
    <property type="term" value="F:sequence-specific DNA binding"/>
    <property type="evidence" value="ECO:0007669"/>
    <property type="project" value="InterPro"/>
</dbReference>
<evidence type="ECO:0000259" key="4">
    <source>
        <dbReference type="PROSITE" id="PS01124"/>
    </source>
</evidence>
<keyword evidence="6" id="KW-1185">Reference proteome</keyword>
<comment type="caution">
    <text evidence="5">The sequence shown here is derived from an EMBL/GenBank/DDBJ whole genome shotgun (WGS) entry which is preliminary data.</text>
</comment>
<keyword evidence="3" id="KW-0804">Transcription</keyword>
<dbReference type="PANTHER" id="PTHR46796">
    <property type="entry name" value="HTH-TYPE TRANSCRIPTIONAL ACTIVATOR RHAS-RELATED"/>
    <property type="match status" value="1"/>
</dbReference>
<dbReference type="Pfam" id="PF12833">
    <property type="entry name" value="HTH_18"/>
    <property type="match status" value="1"/>
</dbReference>
<dbReference type="Proteomes" id="UP000247540">
    <property type="component" value="Unassembled WGS sequence"/>
</dbReference>
<evidence type="ECO:0000313" key="5">
    <source>
        <dbReference type="EMBL" id="PYE77878.1"/>
    </source>
</evidence>
<proteinExistence type="predicted"/>
<accession>A0A318SL81</accession>
<dbReference type="OrthoDB" id="9146493at2"/>
<organism evidence="5 6">
    <name type="scientific">Xylophilus ampelinus</name>
    <dbReference type="NCBI Taxonomy" id="54067"/>
    <lineage>
        <taxon>Bacteria</taxon>
        <taxon>Pseudomonadati</taxon>
        <taxon>Pseudomonadota</taxon>
        <taxon>Betaproteobacteria</taxon>
        <taxon>Burkholderiales</taxon>
        <taxon>Xylophilus</taxon>
    </lineage>
</organism>
<dbReference type="InterPro" id="IPR050204">
    <property type="entry name" value="AraC_XylS_family_regulators"/>
</dbReference>
<protein>
    <submittedName>
        <fullName evidence="5">AraC family transcriptional regulator</fullName>
    </submittedName>
</protein>
<dbReference type="SMART" id="SM00342">
    <property type="entry name" value="HTH_ARAC"/>
    <property type="match status" value="1"/>
</dbReference>
<dbReference type="AlphaFoldDB" id="A0A318SL81"/>
<name>A0A318SL81_9BURK</name>
<feature type="domain" description="HTH araC/xylS-type" evidence="4">
    <location>
        <begin position="373"/>
        <end position="477"/>
    </location>
</feature>
<dbReference type="InterPro" id="IPR011990">
    <property type="entry name" value="TPR-like_helical_dom_sf"/>
</dbReference>
<gene>
    <name evidence="5" type="ORF">DFQ15_11122</name>
</gene>
<sequence length="486" mass="53992">MQIPLALSVLRCHEADPDIATRVLRGHLEEAAHIGMRRQTTDGDDQKRSLRVQMVARTLLALGREQEAQEMLQDVRKLYGRVSRQWLRWCSSLDQGWTFLSLNRPGRAIECFRSVVDDAAASADLVVEAMNCQADALQVLGECRRAAALVAGAANLCLAHDWRAMGQVVECHRLELVAMQLARRSDELADHALATSFRERSGPMPAPAALRRQLAEQERSLGDMGLVAHRLQHLQMMITSASGAGDDGRLSECLAWLKDRRLAGLEPNARIESAMALMAGGATHAAFGMLSTLTHNDSQVRQSRYSMDLQYCRSKLLQTQGRMGDSLAAYKQHVEQAFYVLKRDFNQALLSNPAEGDTEGGDAVRLRLPLRYRGAYQFILEHLSDTDLSVRHVAARAGVTERSLQLAFRAHLGLTPAEFIRRRRMERIRSELQSTSASGSPVSILDVAGRWGVNSRSTLAQNYREQFAETPFETLHGKSGGNRTKA</sequence>
<reference evidence="5 6" key="1">
    <citation type="submission" date="2018-06" db="EMBL/GenBank/DDBJ databases">
        <title>Genomic Encyclopedia of Type Strains, Phase III (KMG-III): the genomes of soil and plant-associated and newly described type strains.</title>
        <authorList>
            <person name="Whitman W."/>
        </authorList>
    </citation>
    <scope>NUCLEOTIDE SEQUENCE [LARGE SCALE GENOMIC DNA]</scope>
    <source>
        <strain evidence="5 6">CECT 7646</strain>
    </source>
</reference>
<keyword evidence="1" id="KW-0805">Transcription regulation</keyword>
<dbReference type="EMBL" id="QJTC01000011">
    <property type="protein sequence ID" value="PYE77878.1"/>
    <property type="molecule type" value="Genomic_DNA"/>
</dbReference>
<dbReference type="RefSeq" id="WP_110465616.1">
    <property type="nucleotide sequence ID" value="NZ_JAMOFZ010000011.1"/>
</dbReference>
<dbReference type="InterPro" id="IPR018060">
    <property type="entry name" value="HTH_AraC"/>
</dbReference>
<dbReference type="PANTHER" id="PTHR46796:SF12">
    <property type="entry name" value="HTH-TYPE DNA-BINDING TRANSCRIPTIONAL ACTIVATOR EUTR"/>
    <property type="match status" value="1"/>
</dbReference>
<dbReference type="SUPFAM" id="SSF46689">
    <property type="entry name" value="Homeodomain-like"/>
    <property type="match status" value="1"/>
</dbReference>
<dbReference type="Gene3D" id="1.10.10.60">
    <property type="entry name" value="Homeodomain-like"/>
    <property type="match status" value="1"/>
</dbReference>
<dbReference type="SUPFAM" id="SSF48452">
    <property type="entry name" value="TPR-like"/>
    <property type="match status" value="1"/>
</dbReference>
<dbReference type="InterPro" id="IPR009057">
    <property type="entry name" value="Homeodomain-like_sf"/>
</dbReference>
<evidence type="ECO:0000256" key="3">
    <source>
        <dbReference type="ARBA" id="ARBA00023163"/>
    </source>
</evidence>
<dbReference type="GO" id="GO:0003700">
    <property type="term" value="F:DNA-binding transcription factor activity"/>
    <property type="evidence" value="ECO:0007669"/>
    <property type="project" value="InterPro"/>
</dbReference>